<dbReference type="SMART" id="SM00558">
    <property type="entry name" value="JmjC"/>
    <property type="match status" value="1"/>
</dbReference>
<dbReference type="InterPro" id="IPR041667">
    <property type="entry name" value="Cupin_8"/>
</dbReference>
<dbReference type="EMBL" id="CP025611">
    <property type="protein sequence ID" value="AUN30986.1"/>
    <property type="molecule type" value="Genomic_DNA"/>
</dbReference>
<protein>
    <submittedName>
        <fullName evidence="1">Cupin</fullName>
    </submittedName>
</protein>
<dbReference type="Gene3D" id="2.60.120.650">
    <property type="entry name" value="Cupin"/>
    <property type="match status" value="1"/>
</dbReference>
<dbReference type="RefSeq" id="WP_102112648.1">
    <property type="nucleotide sequence ID" value="NZ_BMGN01000008.1"/>
</dbReference>
<evidence type="ECO:0000313" key="1">
    <source>
        <dbReference type="EMBL" id="AUN30986.1"/>
    </source>
</evidence>
<dbReference type="PANTHER" id="PTHR12461">
    <property type="entry name" value="HYPOXIA-INDUCIBLE FACTOR 1 ALPHA INHIBITOR-RELATED"/>
    <property type="match status" value="1"/>
</dbReference>
<dbReference type="Proteomes" id="UP000234752">
    <property type="component" value="Chromosome eg_1"/>
</dbReference>
<evidence type="ECO:0000313" key="2">
    <source>
        <dbReference type="Proteomes" id="UP000234752"/>
    </source>
</evidence>
<accession>A0A2K9NEM5</accession>
<sequence length="334" mass="37640">METGLDEYHGVDAARFQSEIQPRYRPAVLRGLVAHWPVVKEGQTSPQALAQYLKSFDRGELTESMLGPPAIKGRFFYRDDMRGFNFERQQETLTAAIDRLLAYLDHPAPPAFYTGSVPTDVNLPDFGRDNVMDLIPRSTGARIWIGNSATISTHYDQSDNIACVVAGTRRFTLFPPEQLPNLYVGPLDYTMAGQPSSMVDLANPDFARYPRFRAALDAAITVDLQPGDAIYIPSMWWHNVVSTGPFNVLVNYWWNDAKPWAGNPFQALVHSIMAMGEMPAERRAVWRDVFDHYVFHQNGDPMAHMAPEHRSVTGPLTPRLAQYIRGWLLRCLGG</sequence>
<dbReference type="AlphaFoldDB" id="A0A2K9NEM5"/>
<reference evidence="1 2" key="1">
    <citation type="submission" date="2017-12" db="EMBL/GenBank/DDBJ databases">
        <title>Genomes of bacteria within cyanobacterial aggregates.</title>
        <authorList>
            <person name="Cai H."/>
        </authorList>
    </citation>
    <scope>NUCLEOTIDE SEQUENCE [LARGE SCALE GENOMIC DNA]</scope>
    <source>
        <strain evidence="1 2">TH16</strain>
    </source>
</reference>
<dbReference type="OrthoDB" id="479699at2"/>
<dbReference type="InterPro" id="IPR003347">
    <property type="entry name" value="JmjC_dom"/>
</dbReference>
<dbReference type="SUPFAM" id="SSF51197">
    <property type="entry name" value="Clavaminate synthase-like"/>
    <property type="match status" value="1"/>
</dbReference>
<keyword evidence="2" id="KW-1185">Reference proteome</keyword>
<dbReference type="KEGG" id="ncb:C0V82_12580"/>
<proteinExistence type="predicted"/>
<gene>
    <name evidence="1" type="ORF">C0V82_12580</name>
</gene>
<organism evidence="1 2">
    <name type="scientific">Niveispirillum cyanobacteriorum</name>
    <dbReference type="NCBI Taxonomy" id="1612173"/>
    <lineage>
        <taxon>Bacteria</taxon>
        <taxon>Pseudomonadati</taxon>
        <taxon>Pseudomonadota</taxon>
        <taxon>Alphaproteobacteria</taxon>
        <taxon>Rhodospirillales</taxon>
        <taxon>Azospirillaceae</taxon>
        <taxon>Niveispirillum</taxon>
    </lineage>
</organism>
<dbReference type="PROSITE" id="PS51184">
    <property type="entry name" value="JMJC"/>
    <property type="match status" value="1"/>
</dbReference>
<dbReference type="PANTHER" id="PTHR12461:SF105">
    <property type="entry name" value="HYPOXIA-INDUCIBLE FACTOR 1-ALPHA INHIBITOR"/>
    <property type="match status" value="1"/>
</dbReference>
<name>A0A2K9NEM5_9PROT</name>
<dbReference type="Pfam" id="PF13621">
    <property type="entry name" value="Cupin_8"/>
    <property type="match status" value="1"/>
</dbReference>